<feature type="region of interest" description="Disordered" evidence="1">
    <location>
        <begin position="111"/>
        <end position="176"/>
    </location>
</feature>
<feature type="compositionally biased region" description="Basic and acidic residues" evidence="1">
    <location>
        <begin position="133"/>
        <end position="154"/>
    </location>
</feature>
<dbReference type="PANTHER" id="PTHR31097">
    <property type="entry name" value="SI:DKEY-276J7.1"/>
    <property type="match status" value="1"/>
</dbReference>
<dbReference type="AlphaFoldDB" id="A0A3Q3VR19"/>
<dbReference type="InterPro" id="IPR040247">
    <property type="entry name" value="DUF5524"/>
</dbReference>
<dbReference type="Proteomes" id="UP000261620">
    <property type="component" value="Unplaced"/>
</dbReference>
<evidence type="ECO:0000256" key="1">
    <source>
        <dbReference type="SAM" id="MobiDB-lite"/>
    </source>
</evidence>
<organism evidence="2 3">
    <name type="scientific">Mola mola</name>
    <name type="common">Ocean sunfish</name>
    <name type="synonym">Tetraodon mola</name>
    <dbReference type="NCBI Taxonomy" id="94237"/>
    <lineage>
        <taxon>Eukaryota</taxon>
        <taxon>Metazoa</taxon>
        <taxon>Chordata</taxon>
        <taxon>Craniata</taxon>
        <taxon>Vertebrata</taxon>
        <taxon>Euteleostomi</taxon>
        <taxon>Actinopterygii</taxon>
        <taxon>Neopterygii</taxon>
        <taxon>Teleostei</taxon>
        <taxon>Neoteleostei</taxon>
        <taxon>Acanthomorphata</taxon>
        <taxon>Eupercaria</taxon>
        <taxon>Tetraodontiformes</taxon>
        <taxon>Molidae</taxon>
        <taxon>Mola</taxon>
    </lineage>
</organism>
<accession>A0A3Q3VR19</accession>
<feature type="compositionally biased region" description="Polar residues" evidence="1">
    <location>
        <begin position="155"/>
        <end position="166"/>
    </location>
</feature>
<proteinExistence type="predicted"/>
<dbReference type="OMA" id="GYHTKNG"/>
<feature type="compositionally biased region" description="Pro residues" evidence="1">
    <location>
        <begin position="1"/>
        <end position="11"/>
    </location>
</feature>
<dbReference type="STRING" id="94237.ENSMMOP00000004706"/>
<reference evidence="2" key="1">
    <citation type="submission" date="2025-08" db="UniProtKB">
        <authorList>
            <consortium name="Ensembl"/>
        </authorList>
    </citation>
    <scope>IDENTIFICATION</scope>
</reference>
<dbReference type="Pfam" id="PF17662">
    <property type="entry name" value="DUF5524"/>
    <property type="match status" value="1"/>
</dbReference>
<evidence type="ECO:0000313" key="3">
    <source>
        <dbReference type="Proteomes" id="UP000261620"/>
    </source>
</evidence>
<reference evidence="2" key="2">
    <citation type="submission" date="2025-09" db="UniProtKB">
        <authorList>
            <consortium name="Ensembl"/>
        </authorList>
    </citation>
    <scope>IDENTIFICATION</scope>
</reference>
<keyword evidence="3" id="KW-1185">Reference proteome</keyword>
<evidence type="ECO:0000313" key="2">
    <source>
        <dbReference type="Ensembl" id="ENSMMOP00000004706.1"/>
    </source>
</evidence>
<feature type="region of interest" description="Disordered" evidence="1">
    <location>
        <begin position="1"/>
        <end position="46"/>
    </location>
</feature>
<dbReference type="Ensembl" id="ENSMMOT00000004791.1">
    <property type="protein sequence ID" value="ENSMMOP00000004706.1"/>
    <property type="gene ID" value="ENSMMOG00000003765.1"/>
</dbReference>
<name>A0A3Q3VR19_MOLML</name>
<protein>
    <submittedName>
        <fullName evidence="2">Uncharacterized protein</fullName>
    </submittedName>
</protein>
<dbReference type="PANTHER" id="PTHR31097:SF2">
    <property type="entry name" value="CHROMOSOME 7 OPEN READING FRAME 57"/>
    <property type="match status" value="1"/>
</dbReference>
<sequence length="209" mass="23548">SHGQPWFPPRATPRGGASGGQISQIPGLSPTIKALPKERARGRRTRVLESDSAYIKLAKQGGHKGLLWYEDTVASKPDPYKPPDWYYTASEDTRNMSYPYNVPNALIHSEEKKNLGTFQPLEPPFGTDNISPWERDDSSSNGKEKNNDVHDRQTETFQSPSQYHQTSKFKKTAPDKIRAPVDMSKLLSFGYAEDDKSMADTDKSHFTFK</sequence>